<accession>A0A0G9H7Z0</accession>
<keyword evidence="2" id="KW-1185">Reference proteome</keyword>
<dbReference type="PATRIC" id="fig|1440763.5.peg.3342"/>
<sequence length="65" mass="7159">MSAIPLPAEPETEPMIDDEREKLRAEIRKITAETMKINAEARWYPYVAVAGTFAAALGLLKLLGS</sequence>
<dbReference type="RefSeq" id="WP_046968788.1">
    <property type="nucleotide sequence ID" value="NZ_JPLB01000053.1"/>
</dbReference>
<dbReference type="Proteomes" id="UP000182987">
    <property type="component" value="Chromosome"/>
</dbReference>
<dbReference type="AlphaFoldDB" id="A0A0G9H7Z0"/>
<name>A0A0G9H7Z0_9GAMM</name>
<dbReference type="KEGG" id="lrz:BJI69_00065"/>
<dbReference type="EMBL" id="CP017480">
    <property type="protein sequence ID" value="APG02460.1"/>
    <property type="molecule type" value="Genomic_DNA"/>
</dbReference>
<evidence type="ECO:0000313" key="2">
    <source>
        <dbReference type="Proteomes" id="UP000182987"/>
    </source>
</evidence>
<organism evidence="1 2">
    <name type="scientific">Luteibacter rhizovicinus DSM 16549</name>
    <dbReference type="NCBI Taxonomy" id="1440763"/>
    <lineage>
        <taxon>Bacteria</taxon>
        <taxon>Pseudomonadati</taxon>
        <taxon>Pseudomonadota</taxon>
        <taxon>Gammaproteobacteria</taxon>
        <taxon>Lysobacterales</taxon>
        <taxon>Rhodanobacteraceae</taxon>
        <taxon>Luteibacter</taxon>
    </lineage>
</organism>
<evidence type="ECO:0000313" key="1">
    <source>
        <dbReference type="EMBL" id="APG02460.1"/>
    </source>
</evidence>
<proteinExistence type="predicted"/>
<gene>
    <name evidence="1" type="ORF">BJI69_00065</name>
</gene>
<reference evidence="2" key="1">
    <citation type="submission" date="2016-09" db="EMBL/GenBank/DDBJ databases">
        <authorList>
            <person name="Lysoe E."/>
        </authorList>
    </citation>
    <scope>NUCLEOTIDE SEQUENCE [LARGE SCALE GENOMIC DNA]</scope>
    <source>
        <strain evidence="2">LJ96T</strain>
    </source>
</reference>
<protein>
    <submittedName>
        <fullName evidence="1">Uncharacterized protein</fullName>
    </submittedName>
</protein>
<dbReference type="OrthoDB" id="6547435at2"/>